<comment type="caution">
    <text evidence="1">The sequence shown here is derived from an EMBL/GenBank/DDBJ whole genome shotgun (WGS) entry which is preliminary data.</text>
</comment>
<evidence type="ECO:0000313" key="1">
    <source>
        <dbReference type="EMBL" id="MBP1297128.1"/>
    </source>
</evidence>
<dbReference type="CDD" id="cd19958">
    <property type="entry name" value="pyocin_knob"/>
    <property type="match status" value="1"/>
</dbReference>
<evidence type="ECO:0000313" key="4">
    <source>
        <dbReference type="Proteomes" id="UP001565471"/>
    </source>
</evidence>
<protein>
    <submittedName>
        <fullName evidence="1">Uncharacterized protein</fullName>
    </submittedName>
</protein>
<reference evidence="2 4" key="2">
    <citation type="submission" date="2024-07" db="EMBL/GenBank/DDBJ databases">
        <title>Genomic Encyclopedia of Type Strains, Phase V (KMG-V): Genome sequencing to study the core and pangenomes of soil and plant-associated prokaryotes.</title>
        <authorList>
            <person name="Whitman W."/>
        </authorList>
    </citation>
    <scope>NUCLEOTIDE SEQUENCE [LARGE SCALE GENOMIC DNA]</scope>
    <source>
        <strain evidence="2 4">USDA 415</strain>
    </source>
</reference>
<name>A0A8I2C7C2_BRAEL</name>
<gene>
    <name evidence="2" type="ORF">ABIF29_004308</name>
    <name evidence="1" type="ORF">JOH49_006881</name>
</gene>
<dbReference type="Proteomes" id="UP001565471">
    <property type="component" value="Unassembled WGS sequence"/>
</dbReference>
<dbReference type="AlphaFoldDB" id="A0A8I2C7C2"/>
<proteinExistence type="predicted"/>
<evidence type="ECO:0000313" key="2">
    <source>
        <dbReference type="EMBL" id="MEY9317509.1"/>
    </source>
</evidence>
<accession>A0A8I2C7C2</accession>
<sequence>MARRYDQYYRVKPRDNLGDPEYWNRRFDDIDRRVSSNEEELDAIDGLTAYIEGLALNRLDLVLAPALDKIALVSEQGFLLAHSNSQVTLDVNTTQVFAIPDLAERELFAPSPFVTIARKGSMTDFAFAELVAWDRNSGQLTVRPRAIFGNPGPFIDWVIYVGTAIQEAVMDTLAKCEAARDLALQYKANADADAAATAADRAAIGLMKGDTLAARDAAQSYAAAAQTWDPSLFYSKVTVDATFVAFGKAQGLSAAQQDQARKNIGVLQTQPIAVGTDFNSILAPGTYYNTVPNNPNAPAAGYWYLSVESYGSNPTHYALQRAVQLDTNTAVVMYVRVFANDIWTPWRKVMLGVNNLADVENAAQARANIGAQANLGYTPANLAGSAFSGNISAPAVIATGNAWAYGGVLYLNSGGTGYLQYMGGAAYYLGSAGYIWHAGNVNPVVSMRTVYAGDWSPGWGGGLEEPYGGNAVVTGVTGNSGYTAARYRYIQYQVASGSWYNLNVA</sequence>
<dbReference type="RefSeq" id="WP_028340242.1">
    <property type="nucleotide sequence ID" value="NZ_CP126026.1"/>
</dbReference>
<reference evidence="1" key="1">
    <citation type="submission" date="2021-02" db="EMBL/GenBank/DDBJ databases">
        <title>Genomic Encyclopedia of Type Strains, Phase IV (KMG-V): Genome sequencing to study the core and pangenomes of soil and plant-associated prokaryotes.</title>
        <authorList>
            <person name="Whitman W."/>
        </authorList>
    </citation>
    <scope>NUCLEOTIDE SEQUENCE</scope>
    <source>
        <strain evidence="1">USDA 406</strain>
    </source>
</reference>
<dbReference type="EMBL" id="JBGBZA010000002">
    <property type="protein sequence ID" value="MEY9317509.1"/>
    <property type="molecule type" value="Genomic_DNA"/>
</dbReference>
<dbReference type="Proteomes" id="UP000673383">
    <property type="component" value="Unassembled WGS sequence"/>
</dbReference>
<keyword evidence="4" id="KW-1185">Reference proteome</keyword>
<evidence type="ECO:0000313" key="3">
    <source>
        <dbReference type="Proteomes" id="UP000673383"/>
    </source>
</evidence>
<organism evidence="1 3">
    <name type="scientific">Bradyrhizobium elkanii</name>
    <dbReference type="NCBI Taxonomy" id="29448"/>
    <lineage>
        <taxon>Bacteria</taxon>
        <taxon>Pseudomonadati</taxon>
        <taxon>Pseudomonadota</taxon>
        <taxon>Alphaproteobacteria</taxon>
        <taxon>Hyphomicrobiales</taxon>
        <taxon>Nitrobacteraceae</taxon>
        <taxon>Bradyrhizobium</taxon>
    </lineage>
</organism>
<dbReference type="EMBL" id="JAFICZ010000001">
    <property type="protein sequence ID" value="MBP1297128.1"/>
    <property type="molecule type" value="Genomic_DNA"/>
</dbReference>